<evidence type="ECO:0000313" key="4">
    <source>
        <dbReference type="Proteomes" id="UP000519897"/>
    </source>
</evidence>
<accession>A0A7W6LKD0</accession>
<dbReference type="GO" id="GO:0016020">
    <property type="term" value="C:membrane"/>
    <property type="evidence" value="ECO:0007669"/>
    <property type="project" value="TreeGrafter"/>
</dbReference>
<evidence type="ECO:0000256" key="1">
    <source>
        <dbReference type="ARBA" id="ARBA00022801"/>
    </source>
</evidence>
<dbReference type="EMBL" id="JACIEC010000005">
    <property type="protein sequence ID" value="MBB4144938.1"/>
    <property type="molecule type" value="Genomic_DNA"/>
</dbReference>
<keyword evidence="4" id="KW-1185">Reference proteome</keyword>
<organism evidence="3 4">
    <name type="scientific">Rhizobium rhizoryzae</name>
    <dbReference type="NCBI Taxonomy" id="451876"/>
    <lineage>
        <taxon>Bacteria</taxon>
        <taxon>Pseudomonadati</taxon>
        <taxon>Pseudomonadota</taxon>
        <taxon>Alphaproteobacteria</taxon>
        <taxon>Hyphomicrobiales</taxon>
        <taxon>Rhizobiaceae</taxon>
        <taxon>Rhizobium/Agrobacterium group</taxon>
        <taxon>Rhizobium</taxon>
    </lineage>
</organism>
<dbReference type="InterPro" id="IPR029058">
    <property type="entry name" value="AB_hydrolase_fold"/>
</dbReference>
<feature type="domain" description="AB hydrolase-1" evidence="2">
    <location>
        <begin position="21"/>
        <end position="243"/>
    </location>
</feature>
<gene>
    <name evidence="3" type="ORF">GGQ72_003500</name>
</gene>
<dbReference type="Pfam" id="PF00561">
    <property type="entry name" value="Abhydrolase_1"/>
    <property type="match status" value="1"/>
</dbReference>
<sequence>MFLDIDGHCQHVALYGSENHPALVLLHSLGTCHAVWERQIRAFSKSHFVICPDFRGHGLSEVSRTPVTVEALAEDVVAILAAIGVNRFDLAGISIGGLVAQRVAATLREEVRTLTLLDSNIVSLAPQMWKDRAAKVRAEGLAAIEEAVLSRWTTPQGRRSEEGRGLAMMLARTPSEGYAAGCDALALADCRACAASLIMPVTVAVGDLDEATPPQAARALADAIVGARFEIIEGAAHIPLFERADAVNAILRGSVEGG</sequence>
<name>A0A7W6LKD0_9HYPH</name>
<dbReference type="Proteomes" id="UP000519897">
    <property type="component" value="Unassembled WGS sequence"/>
</dbReference>
<reference evidence="3 4" key="1">
    <citation type="submission" date="2020-08" db="EMBL/GenBank/DDBJ databases">
        <title>Genomic Encyclopedia of Type Strains, Phase IV (KMG-IV): sequencing the most valuable type-strain genomes for metagenomic binning, comparative biology and taxonomic classification.</title>
        <authorList>
            <person name="Goeker M."/>
        </authorList>
    </citation>
    <scope>NUCLEOTIDE SEQUENCE [LARGE SCALE GENOMIC DNA]</scope>
    <source>
        <strain evidence="3 4">DSM 29514</strain>
    </source>
</reference>
<evidence type="ECO:0000313" key="3">
    <source>
        <dbReference type="EMBL" id="MBB4144938.1"/>
    </source>
</evidence>
<dbReference type="AlphaFoldDB" id="A0A7W6LKD0"/>
<dbReference type="PANTHER" id="PTHR43798">
    <property type="entry name" value="MONOACYLGLYCEROL LIPASE"/>
    <property type="match status" value="1"/>
</dbReference>
<dbReference type="RefSeq" id="WP_165130816.1">
    <property type="nucleotide sequence ID" value="NZ_CP049249.1"/>
</dbReference>
<dbReference type="PANTHER" id="PTHR43798:SF31">
    <property type="entry name" value="AB HYDROLASE SUPERFAMILY PROTEIN YCLE"/>
    <property type="match status" value="1"/>
</dbReference>
<dbReference type="SUPFAM" id="SSF53474">
    <property type="entry name" value="alpha/beta-Hydrolases"/>
    <property type="match status" value="1"/>
</dbReference>
<comment type="caution">
    <text evidence="3">The sequence shown here is derived from an EMBL/GenBank/DDBJ whole genome shotgun (WGS) entry which is preliminary data.</text>
</comment>
<proteinExistence type="predicted"/>
<evidence type="ECO:0000259" key="2">
    <source>
        <dbReference type="Pfam" id="PF00561"/>
    </source>
</evidence>
<keyword evidence="1" id="KW-0378">Hydrolase</keyword>
<dbReference type="GO" id="GO:0016787">
    <property type="term" value="F:hydrolase activity"/>
    <property type="evidence" value="ECO:0007669"/>
    <property type="project" value="UniProtKB-KW"/>
</dbReference>
<protein>
    <submittedName>
        <fullName evidence="3">3-oxoadipate enol-lactonase</fullName>
    </submittedName>
</protein>
<dbReference type="Gene3D" id="3.40.50.1820">
    <property type="entry name" value="alpha/beta hydrolase"/>
    <property type="match status" value="1"/>
</dbReference>
<dbReference type="InterPro" id="IPR000073">
    <property type="entry name" value="AB_hydrolase_1"/>
</dbReference>
<dbReference type="InterPro" id="IPR050266">
    <property type="entry name" value="AB_hydrolase_sf"/>
</dbReference>